<dbReference type="SMART" id="SM00826">
    <property type="entry name" value="PKS_DH"/>
    <property type="match status" value="1"/>
</dbReference>
<dbReference type="InterPro" id="IPR057326">
    <property type="entry name" value="KR_dom"/>
</dbReference>
<keyword evidence="2" id="KW-0597">Phosphoprotein</keyword>
<dbReference type="Pfam" id="PF14765">
    <property type="entry name" value="PS-DH"/>
    <property type="match status" value="1"/>
</dbReference>
<dbReference type="Pfam" id="PF02801">
    <property type="entry name" value="Ketoacyl-synt_C"/>
    <property type="match status" value="1"/>
</dbReference>
<feature type="region of interest" description="Disordered" evidence="8">
    <location>
        <begin position="1438"/>
        <end position="1470"/>
    </location>
</feature>
<dbReference type="RefSeq" id="WP_160896665.1">
    <property type="nucleotide sequence ID" value="NZ_WUMU01000030.1"/>
</dbReference>
<dbReference type="SMART" id="SM00825">
    <property type="entry name" value="PKS_KS"/>
    <property type="match status" value="1"/>
</dbReference>
<dbReference type="InterPro" id="IPR014031">
    <property type="entry name" value="Ketoacyl_synth_C"/>
</dbReference>
<evidence type="ECO:0000313" key="13">
    <source>
        <dbReference type="Proteomes" id="UP000477911"/>
    </source>
</evidence>
<evidence type="ECO:0000259" key="11">
    <source>
        <dbReference type="PROSITE" id="PS52019"/>
    </source>
</evidence>
<evidence type="ECO:0000259" key="9">
    <source>
        <dbReference type="PROSITE" id="PS50075"/>
    </source>
</evidence>
<dbReference type="InterPro" id="IPR020843">
    <property type="entry name" value="ER"/>
</dbReference>
<keyword evidence="13" id="KW-1185">Reference proteome</keyword>
<dbReference type="Gene3D" id="3.40.50.150">
    <property type="entry name" value="Vaccinia Virus protein VP39"/>
    <property type="match status" value="1"/>
</dbReference>
<dbReference type="InterPro" id="IPR020806">
    <property type="entry name" value="PKS_PP-bd"/>
</dbReference>
<dbReference type="Pfam" id="PF00107">
    <property type="entry name" value="ADH_zinc_N"/>
    <property type="match status" value="1"/>
</dbReference>
<dbReference type="Pfam" id="PF16197">
    <property type="entry name" value="KAsynt_C_assoc"/>
    <property type="match status" value="1"/>
</dbReference>
<dbReference type="PROSITE" id="PS01162">
    <property type="entry name" value="QOR_ZETA_CRYSTAL"/>
    <property type="match status" value="1"/>
</dbReference>
<dbReference type="Gene3D" id="3.10.129.110">
    <property type="entry name" value="Polyketide synthase dehydratase"/>
    <property type="match status" value="1"/>
</dbReference>
<dbReference type="Pfam" id="PF08659">
    <property type="entry name" value="KR"/>
    <property type="match status" value="1"/>
</dbReference>
<dbReference type="Proteomes" id="UP000477911">
    <property type="component" value="Unassembled WGS sequence"/>
</dbReference>
<feature type="domain" description="Ketosynthase family 3 (KS3)" evidence="10">
    <location>
        <begin position="1"/>
        <end position="418"/>
    </location>
</feature>
<dbReference type="SUPFAM" id="SSF53335">
    <property type="entry name" value="S-adenosyl-L-methionine-dependent methyltransferases"/>
    <property type="match status" value="1"/>
</dbReference>
<dbReference type="SUPFAM" id="SSF52151">
    <property type="entry name" value="FabD/lysophospholipase-like"/>
    <property type="match status" value="1"/>
</dbReference>
<dbReference type="InterPro" id="IPR042104">
    <property type="entry name" value="PKS_dehydratase_sf"/>
</dbReference>
<dbReference type="InterPro" id="IPR049552">
    <property type="entry name" value="PKS_DH_N"/>
</dbReference>
<organism evidence="12 13">
    <name type="scientific">Pseudooceanicola albus</name>
    <dbReference type="NCBI Taxonomy" id="2692189"/>
    <lineage>
        <taxon>Bacteria</taxon>
        <taxon>Pseudomonadati</taxon>
        <taxon>Pseudomonadota</taxon>
        <taxon>Alphaproteobacteria</taxon>
        <taxon>Rhodobacterales</taxon>
        <taxon>Paracoccaceae</taxon>
        <taxon>Pseudooceanicola</taxon>
    </lineage>
</organism>
<feature type="region of interest" description="C-terminal hotdog fold" evidence="7">
    <location>
        <begin position="1019"/>
        <end position="1165"/>
    </location>
</feature>
<dbReference type="InterPro" id="IPR029063">
    <property type="entry name" value="SAM-dependent_MTases_sf"/>
</dbReference>
<dbReference type="Gene3D" id="3.90.180.10">
    <property type="entry name" value="Medium-chain alcohol dehydrogenases, catalytic domain"/>
    <property type="match status" value="1"/>
</dbReference>
<dbReference type="Pfam" id="PF00550">
    <property type="entry name" value="PP-binding"/>
    <property type="match status" value="1"/>
</dbReference>
<evidence type="ECO:0000259" key="10">
    <source>
        <dbReference type="PROSITE" id="PS52004"/>
    </source>
</evidence>
<evidence type="ECO:0000313" key="12">
    <source>
        <dbReference type="EMBL" id="MXN20548.1"/>
    </source>
</evidence>
<dbReference type="InterPro" id="IPR011032">
    <property type="entry name" value="GroES-like_sf"/>
</dbReference>
<dbReference type="PANTHER" id="PTHR43775">
    <property type="entry name" value="FATTY ACID SYNTHASE"/>
    <property type="match status" value="1"/>
</dbReference>
<dbReference type="Pfam" id="PF00109">
    <property type="entry name" value="ketoacyl-synt"/>
    <property type="match status" value="1"/>
</dbReference>
<evidence type="ECO:0000256" key="5">
    <source>
        <dbReference type="ARBA" id="ARBA00023268"/>
    </source>
</evidence>
<dbReference type="GO" id="GO:0008270">
    <property type="term" value="F:zinc ion binding"/>
    <property type="evidence" value="ECO:0007669"/>
    <property type="project" value="InterPro"/>
</dbReference>
<dbReference type="InterPro" id="IPR036291">
    <property type="entry name" value="NAD(P)-bd_dom_sf"/>
</dbReference>
<dbReference type="InterPro" id="IPR018201">
    <property type="entry name" value="Ketoacyl_synth_AS"/>
</dbReference>
<dbReference type="GO" id="GO:0016491">
    <property type="term" value="F:oxidoreductase activity"/>
    <property type="evidence" value="ECO:0007669"/>
    <property type="project" value="InterPro"/>
</dbReference>
<feature type="region of interest" description="N-terminal hotdog fold" evidence="7">
    <location>
        <begin position="887"/>
        <end position="1006"/>
    </location>
</feature>
<keyword evidence="1" id="KW-0596">Phosphopantetheine</keyword>
<dbReference type="InterPro" id="IPR002364">
    <property type="entry name" value="Quin_OxRdtase/zeta-crystal_CS"/>
</dbReference>
<dbReference type="GO" id="GO:0004312">
    <property type="term" value="F:fatty acid synthase activity"/>
    <property type="evidence" value="ECO:0007669"/>
    <property type="project" value="TreeGrafter"/>
</dbReference>
<dbReference type="InterPro" id="IPR016036">
    <property type="entry name" value="Malonyl_transacylase_ACP-bd"/>
</dbReference>
<accession>A0A6L7GAI1</accession>
<dbReference type="Pfam" id="PF08240">
    <property type="entry name" value="ADH_N"/>
    <property type="match status" value="1"/>
</dbReference>
<evidence type="ECO:0000256" key="3">
    <source>
        <dbReference type="ARBA" id="ARBA00022679"/>
    </source>
</evidence>
<dbReference type="CDD" id="cd00833">
    <property type="entry name" value="PKS"/>
    <property type="match status" value="1"/>
</dbReference>
<dbReference type="SUPFAM" id="SSF50129">
    <property type="entry name" value="GroES-like"/>
    <property type="match status" value="1"/>
</dbReference>
<dbReference type="GO" id="GO:0004315">
    <property type="term" value="F:3-oxoacyl-[acyl-carrier-protein] synthase activity"/>
    <property type="evidence" value="ECO:0007669"/>
    <property type="project" value="InterPro"/>
</dbReference>
<evidence type="ECO:0000256" key="8">
    <source>
        <dbReference type="SAM" id="MobiDB-lite"/>
    </source>
</evidence>
<reference evidence="12 13" key="1">
    <citation type="submission" date="2019-12" db="EMBL/GenBank/DDBJ databases">
        <authorList>
            <person name="Li M."/>
        </authorList>
    </citation>
    <scope>NUCLEOTIDE SEQUENCE [LARGE SCALE GENOMIC DNA]</scope>
    <source>
        <strain evidence="12 13">GBMRC 2024</strain>
    </source>
</reference>
<dbReference type="GO" id="GO:0006633">
    <property type="term" value="P:fatty acid biosynthetic process"/>
    <property type="evidence" value="ECO:0007669"/>
    <property type="project" value="InterPro"/>
</dbReference>
<protein>
    <submittedName>
        <fullName evidence="12">SDR family NAD(P)-dependent oxidoreductase</fullName>
    </submittedName>
</protein>
<dbReference type="GO" id="GO:0031177">
    <property type="term" value="F:phosphopantetheine binding"/>
    <property type="evidence" value="ECO:0007669"/>
    <property type="project" value="InterPro"/>
</dbReference>
<dbReference type="CDD" id="cd05195">
    <property type="entry name" value="enoyl_red"/>
    <property type="match status" value="1"/>
</dbReference>
<dbReference type="SUPFAM" id="SSF47336">
    <property type="entry name" value="ACP-like"/>
    <property type="match status" value="1"/>
</dbReference>
<evidence type="ECO:0000256" key="1">
    <source>
        <dbReference type="ARBA" id="ARBA00022450"/>
    </source>
</evidence>
<dbReference type="SUPFAM" id="SSF53901">
    <property type="entry name" value="Thiolase-like"/>
    <property type="match status" value="1"/>
</dbReference>
<dbReference type="EMBL" id="WUMU01000030">
    <property type="protein sequence ID" value="MXN20548.1"/>
    <property type="molecule type" value="Genomic_DNA"/>
</dbReference>
<dbReference type="PROSITE" id="PS52004">
    <property type="entry name" value="KS3_2"/>
    <property type="match status" value="1"/>
</dbReference>
<evidence type="ECO:0000256" key="2">
    <source>
        <dbReference type="ARBA" id="ARBA00022553"/>
    </source>
</evidence>
<dbReference type="SMART" id="SM00822">
    <property type="entry name" value="PKS_KR"/>
    <property type="match status" value="1"/>
</dbReference>
<dbReference type="InterPro" id="IPR016039">
    <property type="entry name" value="Thiolase-like"/>
</dbReference>
<dbReference type="SMART" id="SM00823">
    <property type="entry name" value="PKS_PP"/>
    <property type="match status" value="1"/>
</dbReference>
<sequence length="2357" mass="245440">MIRFAGRACRLPMAPSVAAFADLIYGGRCAVTEIPDSRWRKALYHHPVPGTQGKTYSFAAGVLEDPEVFDPAVFGISPREALSMDPQQRLMLQVVWEALEDACLKPSELAGKDIGVFAGASMTDYAVVLGHDPRTADGYVMSGNSLAVIANRVSHVFDWHGPSMTIDTACSSSLFALKAAQQALLSGEVEIAVVGATNMLMLPSQFVGFAAARMLSPSGLCQAFSAAADGYVRAEGAVAFVLTREDAALASPQDHGRLIHVGTNTSGATVNIALPSAEAQLRLLRDTYRDAGIDPEDLAFVEAHGTGTAAGDPIEAGALGEALGRLRRRPLPIGSVKTNIGHLEPAAGCAGLLKAQLALESGRLAPSLHSGVLNPAIPFEALNVSVPQKVLDLPAAARLAGVSSFGFGGANAHAIIAAPAPRPVPVQGPDAPTGLYVASAFCRAALAETLERAQPVLEGAEAPRLKTEALHLRDLHPERLAILAEGGAEAVAAAVAGTAHPAVLRATSRLRDAPTLFLFSGNGAQFPGMSLAALDSDAAYRAAHDAIDAAWQAAQGWSLQEALRAPDLETRLPQAPLSQPLLFADQVAMARALMARGATPGAVLGHSAGEVAAAHVAGLIALDQALRLVAARSTVQHALEGQGTMAALQVPVEEAEAILADWGDPQIGIAADNSPRSVSLVGPPEALEAFRRHARKTLRLACVPIRVRYPYHSALQEPLRDRLLETLGPVQVPDEAPDGAPAFYSTVSGRRMTGGDLDAGHWWANMRQPVQFRSALQQAARDGFRVFQEIGPDPVLAAYARDSLQGGPGAVAVLHSAAQADATVPGPVARAAARLYLHGGRIPATAFGPRPAGPARLLGAYPWQGQPYRAGDTARLNRGMGRDAAWHPLLGIETSAGGHVWQGEADQHLCRAYRDHRVGGRILLPGMALAEMALAAGQRALKTDHPVLADFDMRSTLPLGERDLRRLRTELDVAEGRLRILSRSRFSEEDWQLHATGALSEEGPGSQAGAPAPDPAPGPGDRPGWVIYRQAAEIGLDYGPAFARVARWRQQGAVTEVLLRPVDPEEAPDPRLLLDVVGTDAVLHGLVGRLQKGRFADAGLAFVPVRIDRLELLRPGARIASGRVVLRREGRRSLLCDVMLYDAGGQGCARLSGLRLRALRLAAPVDLQHHAFGMALEPLTRIAAGLPDPETLAAALADSLPEADEQARLLDAIALQISDPAPDLPPVPALLADLLTEAPSLGAEVAALALRAEDPDAAPTLPGGAFEALRDDWLLARVEGLHAALPDGQRARLLEVGSGPARLLPRLAGRNGAASELWACDPRETGRRPPLALGEIGQIGLPGPEDAGRFDLVVISGAGLASAPVLEALRPALAPGGVLLLVEPRARPFTTLLNPGLADSAEDLAERARAAGLAEAATFAAPEALGGVLGLVARQPVPEAPSGAEDPLDPLAAALGGAGPGPDPELTGADLQLLPRTPEAPLILLAPPPDPAGAEGAADACLVARLLALSGLLQELAAATGGALWLICPRGACHDGAVPVPQQAALWAALRSAKNEYPALELHAVDPGPELPTGEAAQELARLIRAGTPETEIVLTGGRACGVRVRPGLAEAPVPAAAALRLEADPAGGIDQLDWYAAPRPDPGPGEVRLRVEAAGLNYRDVMWSMGVLPEEALETGFAGPALGLECAGRIEACGPGVTGLHPGDRVVAFGSACLSSHLVTAADCTAPLPEEIPAEQAATLPVACFTALYALDHLAGLAEGETVLIHGGAGGVGLAALQLARARGARVIATAGTPAKRALLRALGAEIVLSSRDGGFEAGIRARCGGVDVVLNALSGEGLRRSLGLLRPGGRFLELGKVDFYAGSRLGMRALKDNIAFHGIDIDSLLRQRPALARRLFGQVMQGLTEGWFWPLPLHRVPAGATREAFRAMQRSAHLGKLVITPPDPARRAPARQRPIYHPDPGGLSIIAGGGRGLGLALADRLVRDGASAVALLGRSTAPPAEARDLIARAAGLGAEVRYLCCDITCRETLEQTLAELRLWRPPELVVNSAMLLQDMRMADLTGPVLERALAAKLAGTRNLDRATRGDALRDFVVFTSMATLIGNHGQSAYVAANAAAEALIRARRAAGLPGLAVGWGAIEDTGYLSREAGTAALIRRFGGGVSFTSRQALRALDQIMGRGPGALSDPVAWISPMSWSGPVAGLRLLSGPTFATLAARAGEGAALQEGEGLRLQIQSLPEAAAVKRLTGFLLAEIARILRVPEGTLSAAMPVSEMGVDSLMGVELGLAAQQALGDDIPLMAISGQLPAEEIARRITRHLQGGGADPASALTLLAAQHGGNRSGDGWGRNDGSMEAAE</sequence>
<dbReference type="Pfam" id="PF00698">
    <property type="entry name" value="Acyl_transf_1"/>
    <property type="match status" value="1"/>
</dbReference>
<dbReference type="InterPro" id="IPR013968">
    <property type="entry name" value="PKS_KR"/>
</dbReference>
<dbReference type="PANTHER" id="PTHR43775:SF37">
    <property type="entry name" value="SI:DKEY-61P9.11"/>
    <property type="match status" value="1"/>
</dbReference>
<dbReference type="Gene3D" id="1.10.1200.10">
    <property type="entry name" value="ACP-like"/>
    <property type="match status" value="1"/>
</dbReference>
<feature type="compositionally biased region" description="Low complexity" evidence="8">
    <location>
        <begin position="1443"/>
        <end position="1455"/>
    </location>
</feature>
<dbReference type="SUPFAM" id="SSF51735">
    <property type="entry name" value="NAD(P)-binding Rossmann-fold domains"/>
    <property type="match status" value="3"/>
</dbReference>
<dbReference type="PROSITE" id="PS00606">
    <property type="entry name" value="KS3_1"/>
    <property type="match status" value="1"/>
</dbReference>
<dbReference type="PROSITE" id="PS52019">
    <property type="entry name" value="PKS_MFAS_DH"/>
    <property type="match status" value="1"/>
</dbReference>
<dbReference type="InterPro" id="IPR016035">
    <property type="entry name" value="Acyl_Trfase/lysoPLipase"/>
</dbReference>
<dbReference type="Gene3D" id="3.40.366.10">
    <property type="entry name" value="Malonyl-Coenzyme A Acyl Carrier Protein, domain 2"/>
    <property type="match status" value="1"/>
</dbReference>
<dbReference type="PROSITE" id="PS50075">
    <property type="entry name" value="CARRIER"/>
    <property type="match status" value="1"/>
</dbReference>
<dbReference type="Gene3D" id="3.40.50.720">
    <property type="entry name" value="NAD(P)-binding Rossmann-like Domain"/>
    <property type="match status" value="3"/>
</dbReference>
<gene>
    <name evidence="12" type="ORF">GR170_22185</name>
</gene>
<feature type="active site" description="Proton donor; for dehydratase activity" evidence="7">
    <location>
        <position position="1080"/>
    </location>
</feature>
<feature type="domain" description="Carrier" evidence="9">
    <location>
        <begin position="2242"/>
        <end position="2319"/>
    </location>
</feature>
<keyword evidence="3" id="KW-0808">Transferase</keyword>
<dbReference type="InterPro" id="IPR020807">
    <property type="entry name" value="PKS_DH"/>
</dbReference>
<dbReference type="SMART" id="SM00827">
    <property type="entry name" value="PKS_AT"/>
    <property type="match status" value="1"/>
</dbReference>
<dbReference type="InterPro" id="IPR014043">
    <property type="entry name" value="Acyl_transferase_dom"/>
</dbReference>
<evidence type="ECO:0000256" key="7">
    <source>
        <dbReference type="PROSITE-ProRule" id="PRU01363"/>
    </source>
</evidence>
<dbReference type="InterPro" id="IPR009081">
    <property type="entry name" value="PP-bd_ACP"/>
</dbReference>
<feature type="region of interest" description="Disordered" evidence="8">
    <location>
        <begin position="999"/>
        <end position="1024"/>
    </location>
</feature>
<proteinExistence type="predicted"/>
<dbReference type="InterPro" id="IPR050091">
    <property type="entry name" value="PKS_NRPS_Biosynth_Enz"/>
</dbReference>
<dbReference type="InterPro" id="IPR049900">
    <property type="entry name" value="PKS_mFAS_DH"/>
</dbReference>
<dbReference type="InterPro" id="IPR013154">
    <property type="entry name" value="ADH-like_N"/>
</dbReference>
<dbReference type="InterPro" id="IPR014030">
    <property type="entry name" value="Ketoacyl_synth_N"/>
</dbReference>
<dbReference type="Gene3D" id="3.30.70.3290">
    <property type="match status" value="1"/>
</dbReference>
<dbReference type="InterPro" id="IPR049551">
    <property type="entry name" value="PKS_DH_C"/>
</dbReference>
<keyword evidence="5" id="KW-0511">Multifunctional enzyme</keyword>
<dbReference type="SUPFAM" id="SSF55048">
    <property type="entry name" value="Probable ACP-binding domain of malonyl-CoA ACP transacylase"/>
    <property type="match status" value="1"/>
</dbReference>
<dbReference type="SMART" id="SM00829">
    <property type="entry name" value="PKS_ER"/>
    <property type="match status" value="1"/>
</dbReference>
<dbReference type="InterPro" id="IPR032821">
    <property type="entry name" value="PKS_assoc"/>
</dbReference>
<dbReference type="InterPro" id="IPR013149">
    <property type="entry name" value="ADH-like_C"/>
</dbReference>
<feature type="active site" description="Proton acceptor; for dehydratase activity" evidence="7">
    <location>
        <position position="916"/>
    </location>
</feature>
<dbReference type="Pfam" id="PF21089">
    <property type="entry name" value="PKS_DH_N"/>
    <property type="match status" value="1"/>
</dbReference>
<dbReference type="InterPro" id="IPR036736">
    <property type="entry name" value="ACP-like_sf"/>
</dbReference>
<keyword evidence="6" id="KW-0012">Acyltransferase</keyword>
<comment type="caution">
    <text evidence="12">The sequence shown here is derived from an EMBL/GenBank/DDBJ whole genome shotgun (WGS) entry which is preliminary data.</text>
</comment>
<dbReference type="InterPro" id="IPR001227">
    <property type="entry name" value="Ac_transferase_dom_sf"/>
</dbReference>
<evidence type="ECO:0000256" key="6">
    <source>
        <dbReference type="ARBA" id="ARBA00023315"/>
    </source>
</evidence>
<feature type="domain" description="PKS/mFAS DH" evidence="11">
    <location>
        <begin position="887"/>
        <end position="1165"/>
    </location>
</feature>
<name>A0A6L7GAI1_9RHOB</name>
<dbReference type="Gene3D" id="3.40.47.10">
    <property type="match status" value="1"/>
</dbReference>
<keyword evidence="4" id="KW-0521">NADP</keyword>
<evidence type="ECO:0000256" key="4">
    <source>
        <dbReference type="ARBA" id="ARBA00022857"/>
    </source>
</evidence>
<dbReference type="InterPro" id="IPR020841">
    <property type="entry name" value="PKS_Beta-ketoAc_synthase_dom"/>
</dbReference>